<organism evidence="1">
    <name type="scientific">Anguilla anguilla</name>
    <name type="common">European freshwater eel</name>
    <name type="synonym">Muraena anguilla</name>
    <dbReference type="NCBI Taxonomy" id="7936"/>
    <lineage>
        <taxon>Eukaryota</taxon>
        <taxon>Metazoa</taxon>
        <taxon>Chordata</taxon>
        <taxon>Craniata</taxon>
        <taxon>Vertebrata</taxon>
        <taxon>Euteleostomi</taxon>
        <taxon>Actinopterygii</taxon>
        <taxon>Neopterygii</taxon>
        <taxon>Teleostei</taxon>
        <taxon>Anguilliformes</taxon>
        <taxon>Anguillidae</taxon>
        <taxon>Anguilla</taxon>
    </lineage>
</organism>
<accession>A0A0E9P529</accession>
<protein>
    <submittedName>
        <fullName evidence="1">Uncharacterized protein</fullName>
    </submittedName>
</protein>
<dbReference type="EMBL" id="GBXM01109213">
    <property type="protein sequence ID" value="JAG99363.1"/>
    <property type="molecule type" value="Transcribed_RNA"/>
</dbReference>
<name>A0A0E9P529_ANGAN</name>
<evidence type="ECO:0000313" key="1">
    <source>
        <dbReference type="EMBL" id="JAG99363.1"/>
    </source>
</evidence>
<dbReference type="AlphaFoldDB" id="A0A0E9P529"/>
<reference evidence="1" key="1">
    <citation type="submission" date="2014-11" db="EMBL/GenBank/DDBJ databases">
        <authorList>
            <person name="Amaro Gonzalez C."/>
        </authorList>
    </citation>
    <scope>NUCLEOTIDE SEQUENCE</scope>
</reference>
<sequence length="39" mass="4093">MSDATGTCYLSVNNFTKFVEYAPCRTGAPCPWGSSGEGS</sequence>
<reference evidence="1" key="2">
    <citation type="journal article" date="2015" name="Fish Shellfish Immunol.">
        <title>Early steps in the European eel (Anguilla anguilla)-Vibrio vulnificus interaction in the gills: Role of the RtxA13 toxin.</title>
        <authorList>
            <person name="Callol A."/>
            <person name="Pajuelo D."/>
            <person name="Ebbesson L."/>
            <person name="Teles M."/>
            <person name="MacKenzie S."/>
            <person name="Amaro C."/>
        </authorList>
    </citation>
    <scope>NUCLEOTIDE SEQUENCE</scope>
</reference>
<proteinExistence type="predicted"/>